<sequence length="164" mass="18912">MFKRFKFLSAVSALFISITVLLAGCGGSSVPYKKDDTYIDSEDYSIKVTAKDEWKVKGYRNNEAIYKVEPMEEYEGGSYSVISITLKEKITNTDPWLMKTSSEYYIIVPTEEGFNSVYMGSSHPNDTQWKSFKKEYEKTSDKEGFLKKEFDNGKRTLKKFKKTS</sequence>
<organism evidence="1 2">
    <name type="scientific">Bacillus dicomae</name>
    <dbReference type="NCBI Taxonomy" id="3088378"/>
    <lineage>
        <taxon>Bacteria</taxon>
        <taxon>Bacillati</taxon>
        <taxon>Bacillota</taxon>
        <taxon>Bacilli</taxon>
        <taxon>Bacillales</taxon>
        <taxon>Bacillaceae</taxon>
        <taxon>Bacillus</taxon>
        <taxon>Bacillus cereus group</taxon>
    </lineage>
</organism>
<evidence type="ECO:0000313" key="1">
    <source>
        <dbReference type="EMBL" id="TPV39620.1"/>
    </source>
</evidence>
<protein>
    <submittedName>
        <fullName evidence="1">Uncharacterized protein</fullName>
    </submittedName>
</protein>
<comment type="caution">
    <text evidence="1">The sequence shown here is derived from an EMBL/GenBank/DDBJ whole genome shotgun (WGS) entry which is preliminary data.</text>
</comment>
<name>A0AC61T026_9BACI</name>
<dbReference type="Proteomes" id="UP000317636">
    <property type="component" value="Unassembled WGS sequence"/>
</dbReference>
<dbReference type="EMBL" id="VHIV01000008">
    <property type="protein sequence ID" value="TPV39620.1"/>
    <property type="molecule type" value="Genomic_DNA"/>
</dbReference>
<keyword evidence="2" id="KW-1185">Reference proteome</keyword>
<gene>
    <name evidence="1" type="ORF">FJ659_24925</name>
</gene>
<accession>A0AC61T026</accession>
<evidence type="ECO:0000313" key="2">
    <source>
        <dbReference type="Proteomes" id="UP000317636"/>
    </source>
</evidence>
<reference evidence="1" key="1">
    <citation type="submission" date="2019-06" db="EMBL/GenBank/DDBJ databases">
        <title>Draft genome sequence of Bacillus sp. strain MHSD28.</title>
        <authorList>
            <person name="Makuwa S.C."/>
            <person name="Serepa-Dlamini M.H."/>
        </authorList>
    </citation>
    <scope>NUCLEOTIDE SEQUENCE</scope>
    <source>
        <strain evidence="1">MHSD28</strain>
    </source>
</reference>
<proteinExistence type="predicted"/>